<name>A0A1H1K068_9BURK</name>
<proteinExistence type="predicted"/>
<accession>A0A1H1K068</accession>
<reference evidence="3" key="1">
    <citation type="submission" date="2016-10" db="EMBL/GenBank/DDBJ databases">
        <authorList>
            <person name="Varghese N."/>
        </authorList>
    </citation>
    <scope>NUCLEOTIDE SEQUENCE [LARGE SCALE GENOMIC DNA]</scope>
    <source>
        <strain evidence="3">GAS106B</strain>
    </source>
</reference>
<evidence type="ECO:0000256" key="1">
    <source>
        <dbReference type="SAM" id="SignalP"/>
    </source>
</evidence>
<gene>
    <name evidence="2" type="ORF">SAMN05443245_7685</name>
</gene>
<dbReference type="Pfam" id="PF13663">
    <property type="entry name" value="DUF4148"/>
    <property type="match status" value="1"/>
</dbReference>
<dbReference type="OrthoDB" id="9099264at2"/>
<feature type="signal peptide" evidence="1">
    <location>
        <begin position="1"/>
        <end position="22"/>
    </location>
</feature>
<sequence length="98" mass="10259">MKSMVTIVGAVAVLFTSMASIAQSSDSDHARTRADIKADLARFERAGFNPAVAVDPYYPADMQAAQARIAIDGGTANPVRSGELLSGTATNVDYVPVQ</sequence>
<evidence type="ECO:0000313" key="2">
    <source>
        <dbReference type="EMBL" id="SDR55430.1"/>
    </source>
</evidence>
<evidence type="ECO:0000313" key="3">
    <source>
        <dbReference type="Proteomes" id="UP000183487"/>
    </source>
</evidence>
<keyword evidence="1" id="KW-0732">Signal</keyword>
<protein>
    <recommendedName>
        <fullName evidence="4">DUF4148 domain-containing protein</fullName>
    </recommendedName>
</protein>
<dbReference type="InterPro" id="IPR025421">
    <property type="entry name" value="DUF4148"/>
</dbReference>
<organism evidence="2 3">
    <name type="scientific">Paraburkholderia fungorum</name>
    <dbReference type="NCBI Taxonomy" id="134537"/>
    <lineage>
        <taxon>Bacteria</taxon>
        <taxon>Pseudomonadati</taxon>
        <taxon>Pseudomonadota</taxon>
        <taxon>Betaproteobacteria</taxon>
        <taxon>Burkholderiales</taxon>
        <taxon>Burkholderiaceae</taxon>
        <taxon>Paraburkholderia</taxon>
    </lineage>
</organism>
<dbReference type="AlphaFoldDB" id="A0A1H1K068"/>
<feature type="chain" id="PRO_5010241757" description="DUF4148 domain-containing protein" evidence="1">
    <location>
        <begin position="23"/>
        <end position="98"/>
    </location>
</feature>
<dbReference type="Proteomes" id="UP000183487">
    <property type="component" value="Unassembled WGS sequence"/>
</dbReference>
<dbReference type="EMBL" id="FNKP01000004">
    <property type="protein sequence ID" value="SDR55430.1"/>
    <property type="molecule type" value="Genomic_DNA"/>
</dbReference>
<keyword evidence="3" id="KW-1185">Reference proteome</keyword>
<evidence type="ECO:0008006" key="4">
    <source>
        <dbReference type="Google" id="ProtNLM"/>
    </source>
</evidence>
<dbReference type="RefSeq" id="WP_074774757.1">
    <property type="nucleotide sequence ID" value="NZ_FNKP01000004.1"/>
</dbReference>